<keyword evidence="1 11" id="KW-0560">Oxidoreductase</keyword>
<dbReference type="Gene3D" id="3.50.50.60">
    <property type="entry name" value="FAD/NAD(P)-binding domain"/>
    <property type="match status" value="2"/>
</dbReference>
<dbReference type="GO" id="GO:0051536">
    <property type="term" value="F:iron-sulfur cluster binding"/>
    <property type="evidence" value="ECO:0007669"/>
    <property type="project" value="InterPro"/>
</dbReference>
<dbReference type="InterPro" id="IPR023753">
    <property type="entry name" value="FAD/NAD-binding_dom"/>
</dbReference>
<dbReference type="SUPFAM" id="SSF51971">
    <property type="entry name" value="Nucleotide-binding domain"/>
    <property type="match status" value="1"/>
</dbReference>
<evidence type="ECO:0000256" key="4">
    <source>
        <dbReference type="ARBA" id="ARBA00047685"/>
    </source>
</evidence>
<gene>
    <name evidence="11" type="ORF">HPDFL43_14297</name>
</gene>
<dbReference type="SUPFAM" id="SSF46548">
    <property type="entry name" value="alpha-helical ferredoxin"/>
    <property type="match status" value="1"/>
</dbReference>
<dbReference type="HOGENOM" id="CLU_000422_3_3_5"/>
<accession>A9D2C1</accession>
<evidence type="ECO:0000256" key="2">
    <source>
        <dbReference type="ARBA" id="ARBA00030119"/>
    </source>
</evidence>
<dbReference type="PANTHER" id="PTHR43073:SF2">
    <property type="entry name" value="DIHYDROPYRIMIDINE DEHYDROGENASE [NADP(+)]"/>
    <property type="match status" value="1"/>
</dbReference>
<comment type="function">
    <text evidence="6">Involved in pyrimidine base degradation. Catalyzes physiologically the reduction of uracil to 5,6-dihydrouracil (DHU) by using NADH as a specific cosubstrate. It also catalyzes the reverse reaction and the reduction of thymine to 5,6-dihydrothymine (DHT).</text>
</comment>
<proteinExistence type="predicted"/>
<evidence type="ECO:0000313" key="11">
    <source>
        <dbReference type="EMBL" id="EDQ34175.1"/>
    </source>
</evidence>
<dbReference type="PANTHER" id="PTHR43073">
    <property type="entry name" value="DIHYDROPYRIMIDINE DEHYDROGENASE [NADP(+)]"/>
    <property type="match status" value="1"/>
</dbReference>
<dbReference type="PRINTS" id="PR00368">
    <property type="entry name" value="FADPNR"/>
</dbReference>
<sequence>MTETQSSDIKSGRLPDVAYADNFSDIHPPLTPHEALVEADRCYFCYDAPCMTACPTSIDIPMFIRKIQAGNPVGSAKTIFEENILGGMCARVCPTESLCEEVCVREVAEGKPVKIGLLQRHATDTFMEREQAHPFTRAAPTGKKIAVIGAGPAGLSCAHRLAVHGHDVTIFEAREKSGGLNEYGIAAYKTTNDFAQDEVEFIMQIGGITIENGKALGRDITLDGLTGDYDAVFLGVGLPGVNALGLEGEDAEGVLDAVDFIGVLRQTEDLSALDIGKRVVVIGGGMTAIDAAMQSKLLGAEEVTIAYRRGQEQMNASLYEQELAQTNNITIRHWMMPKELHTESGAVSAITLEKSEIGDDGKLRGTGETVTLQADQVFKAIGQTSDAGPLAGVDITLEKGRIRTDEARRTSHPKVWAGGDCIAGGEDLTVVSVEDGKIAAESIHKALMG</sequence>
<dbReference type="OrthoDB" id="9803192at2"/>
<organism evidence="11 12">
    <name type="scientific">Hoeflea phototrophica (strain DSM 17068 / NCIMB 14078 / DFL-43)</name>
    <dbReference type="NCBI Taxonomy" id="411684"/>
    <lineage>
        <taxon>Bacteria</taxon>
        <taxon>Pseudomonadati</taxon>
        <taxon>Pseudomonadota</taxon>
        <taxon>Alphaproteobacteria</taxon>
        <taxon>Hyphomicrobiales</taxon>
        <taxon>Rhizobiaceae</taxon>
        <taxon>Hoeflea</taxon>
    </lineage>
</organism>
<name>A9D2C1_HOEPD</name>
<feature type="domain" description="FAD/NAD(P)-binding" evidence="9">
    <location>
        <begin position="144"/>
        <end position="436"/>
    </location>
</feature>
<evidence type="ECO:0000256" key="6">
    <source>
        <dbReference type="ARBA" id="ARBA00049578"/>
    </source>
</evidence>
<comment type="subunit">
    <text evidence="7">Heterotetramer of 2 PreA and 2 PreT subunits.</text>
</comment>
<reference evidence="11 12" key="2">
    <citation type="submission" date="2012-06" db="EMBL/GenBank/DDBJ databases">
        <authorList>
            <person name="Fiebig A."/>
        </authorList>
    </citation>
    <scope>NUCLEOTIDE SEQUENCE [LARGE SCALE GENOMIC DNA]</scope>
    <source>
        <strain evidence="11 12">DFL-43</strain>
    </source>
</reference>
<evidence type="ECO:0000256" key="5">
    <source>
        <dbReference type="ARBA" id="ARBA00048792"/>
    </source>
</evidence>
<comment type="catalytic activity">
    <reaction evidence="5">
        <text>5,6-dihydrouracil + NAD(+) = uracil + NADH + H(+)</text>
        <dbReference type="Rhea" id="RHEA:20189"/>
        <dbReference type="ChEBI" id="CHEBI:15378"/>
        <dbReference type="ChEBI" id="CHEBI:15901"/>
        <dbReference type="ChEBI" id="CHEBI:17568"/>
        <dbReference type="ChEBI" id="CHEBI:57540"/>
        <dbReference type="ChEBI" id="CHEBI:57945"/>
        <dbReference type="EC" id="1.3.1.1"/>
    </reaction>
</comment>
<dbReference type="InterPro" id="IPR036188">
    <property type="entry name" value="FAD/NAD-bd_sf"/>
</dbReference>
<dbReference type="AlphaFoldDB" id="A9D2C1"/>
<dbReference type="InterPro" id="IPR009051">
    <property type="entry name" value="Helical_ferredxn"/>
</dbReference>
<dbReference type="eggNOG" id="COG0493">
    <property type="taxonomic scope" value="Bacteria"/>
</dbReference>
<protein>
    <recommendedName>
        <fullName evidence="8">dihydrouracil dehydrogenase (NAD(+))</fullName>
        <ecNumber evidence="8">1.3.1.1</ecNumber>
    </recommendedName>
    <alternativeName>
        <fullName evidence="3">Dihydrothymine dehydrogenase</fullName>
    </alternativeName>
    <alternativeName>
        <fullName evidence="2">Dihydrouracil dehydrogenase</fullName>
    </alternativeName>
</protein>
<feature type="domain" description="Dihydroprymidine dehydrogenase" evidence="10">
    <location>
        <begin position="21"/>
        <end position="130"/>
    </location>
</feature>
<dbReference type="EMBL" id="ABIA03000004">
    <property type="protein sequence ID" value="EDQ34175.1"/>
    <property type="molecule type" value="Genomic_DNA"/>
</dbReference>
<evidence type="ECO:0000256" key="7">
    <source>
        <dbReference type="ARBA" id="ARBA00049714"/>
    </source>
</evidence>
<dbReference type="RefSeq" id="WP_007198621.1">
    <property type="nucleotide sequence ID" value="NZ_CM002917.1"/>
</dbReference>
<dbReference type="STRING" id="411684.HPDFL43_14297"/>
<dbReference type="EC" id="1.3.1.1" evidence="8"/>
<evidence type="ECO:0000259" key="10">
    <source>
        <dbReference type="Pfam" id="PF14691"/>
    </source>
</evidence>
<comment type="catalytic activity">
    <reaction evidence="4">
        <text>5,6-dihydrothymine + NAD(+) = thymine + NADH + H(+)</text>
        <dbReference type="Rhea" id="RHEA:28791"/>
        <dbReference type="ChEBI" id="CHEBI:15378"/>
        <dbReference type="ChEBI" id="CHEBI:17821"/>
        <dbReference type="ChEBI" id="CHEBI:27468"/>
        <dbReference type="ChEBI" id="CHEBI:57540"/>
        <dbReference type="ChEBI" id="CHEBI:57945"/>
        <dbReference type="EC" id="1.3.1.1"/>
    </reaction>
</comment>
<dbReference type="Proteomes" id="UP000004291">
    <property type="component" value="Chromosome"/>
</dbReference>
<evidence type="ECO:0000256" key="8">
    <source>
        <dbReference type="ARBA" id="ARBA00049728"/>
    </source>
</evidence>
<evidence type="ECO:0000256" key="1">
    <source>
        <dbReference type="ARBA" id="ARBA00023002"/>
    </source>
</evidence>
<evidence type="ECO:0000256" key="3">
    <source>
        <dbReference type="ARBA" id="ARBA00032722"/>
    </source>
</evidence>
<dbReference type="GO" id="GO:0004159">
    <property type="term" value="F:dihydropyrimidine dehydrogenase (NAD+) activity"/>
    <property type="evidence" value="ECO:0007669"/>
    <property type="project" value="UniProtKB-EC"/>
</dbReference>
<keyword evidence="12" id="KW-1185">Reference proteome</keyword>
<dbReference type="PRINTS" id="PR00469">
    <property type="entry name" value="PNDRDTASEII"/>
</dbReference>
<dbReference type="Gene3D" id="1.10.1060.10">
    <property type="entry name" value="Alpha-helical ferredoxin"/>
    <property type="match status" value="1"/>
</dbReference>
<comment type="caution">
    <text evidence="11">The sequence shown here is derived from an EMBL/GenBank/DDBJ whole genome shotgun (WGS) entry which is preliminary data.</text>
</comment>
<dbReference type="Pfam" id="PF14691">
    <property type="entry name" value="Fer4_20"/>
    <property type="match status" value="1"/>
</dbReference>
<evidence type="ECO:0000259" key="9">
    <source>
        <dbReference type="Pfam" id="PF07992"/>
    </source>
</evidence>
<evidence type="ECO:0000313" key="12">
    <source>
        <dbReference type="Proteomes" id="UP000004291"/>
    </source>
</evidence>
<reference evidence="11 12" key="1">
    <citation type="submission" date="2007-10" db="EMBL/GenBank/DDBJ databases">
        <authorList>
            <person name="Wagner-Dobler I."/>
            <person name="Ferriera S."/>
            <person name="Johnson J."/>
            <person name="Kravitz S."/>
            <person name="Beeson K."/>
            <person name="Sutton G."/>
            <person name="Rogers Y.-H."/>
            <person name="Friedman R."/>
            <person name="Frazier M."/>
            <person name="Venter J.C."/>
        </authorList>
    </citation>
    <scope>NUCLEOTIDE SEQUENCE [LARGE SCALE GENOMIC DNA]</scope>
    <source>
        <strain evidence="11 12">DFL-43</strain>
    </source>
</reference>
<dbReference type="Pfam" id="PF07992">
    <property type="entry name" value="Pyr_redox_2"/>
    <property type="match status" value="1"/>
</dbReference>
<dbReference type="InterPro" id="IPR028261">
    <property type="entry name" value="DPD_II"/>
</dbReference>